<proteinExistence type="predicted"/>
<dbReference type="GO" id="GO:0005737">
    <property type="term" value="C:cytoplasm"/>
    <property type="evidence" value="ECO:0007669"/>
    <property type="project" value="TreeGrafter"/>
</dbReference>
<evidence type="ECO:0000256" key="4">
    <source>
        <dbReference type="SAM" id="MobiDB-lite"/>
    </source>
</evidence>
<gene>
    <name evidence="6" type="ORF">QTG54_016069</name>
</gene>
<evidence type="ECO:0000256" key="1">
    <source>
        <dbReference type="ARBA" id="ARBA00022448"/>
    </source>
</evidence>
<keyword evidence="7" id="KW-1185">Reference proteome</keyword>
<evidence type="ECO:0000259" key="5">
    <source>
        <dbReference type="Pfam" id="PF00085"/>
    </source>
</evidence>
<feature type="compositionally biased region" description="Low complexity" evidence="4">
    <location>
        <begin position="293"/>
        <end position="314"/>
    </location>
</feature>
<evidence type="ECO:0000256" key="3">
    <source>
        <dbReference type="ARBA" id="ARBA00023157"/>
    </source>
</evidence>
<evidence type="ECO:0000313" key="6">
    <source>
        <dbReference type="EMBL" id="KAK1733212.1"/>
    </source>
</evidence>
<evidence type="ECO:0000313" key="7">
    <source>
        <dbReference type="Proteomes" id="UP001224775"/>
    </source>
</evidence>
<feature type="domain" description="Thioredoxin" evidence="5">
    <location>
        <begin position="182"/>
        <end position="228"/>
    </location>
</feature>
<dbReference type="Pfam" id="PF00085">
    <property type="entry name" value="Thioredoxin"/>
    <property type="match status" value="1"/>
</dbReference>
<keyword evidence="3" id="KW-1015">Disulfide bond</keyword>
<evidence type="ECO:0000256" key="2">
    <source>
        <dbReference type="ARBA" id="ARBA00022982"/>
    </source>
</evidence>
<dbReference type="InterPro" id="IPR017937">
    <property type="entry name" value="Thioredoxin_CS"/>
</dbReference>
<feature type="region of interest" description="Disordered" evidence="4">
    <location>
        <begin position="375"/>
        <end position="405"/>
    </location>
</feature>
<reference evidence="6" key="1">
    <citation type="submission" date="2023-06" db="EMBL/GenBank/DDBJ databases">
        <title>Survivors Of The Sea: Transcriptome response of Skeletonema marinoi to long-term dormancy.</title>
        <authorList>
            <person name="Pinder M.I.M."/>
            <person name="Kourtchenko O."/>
            <person name="Robertson E.K."/>
            <person name="Larsson T."/>
            <person name="Maumus F."/>
            <person name="Osuna-Cruz C.M."/>
            <person name="Vancaester E."/>
            <person name="Stenow R."/>
            <person name="Vandepoele K."/>
            <person name="Ploug H."/>
            <person name="Bruchert V."/>
            <person name="Godhe A."/>
            <person name="Topel M."/>
        </authorList>
    </citation>
    <scope>NUCLEOTIDE SEQUENCE</scope>
    <source>
        <strain evidence="6">R05AC</strain>
    </source>
</reference>
<dbReference type="PROSITE" id="PS00194">
    <property type="entry name" value="THIOREDOXIN_1"/>
    <property type="match status" value="1"/>
</dbReference>
<dbReference type="Proteomes" id="UP001224775">
    <property type="component" value="Unassembled WGS sequence"/>
</dbReference>
<sequence>LFLCCYIAEHILCTSSATGSSCKHPLPQQHHLSASSIMSHNSKKLRWALIVISLLYTFDTAISKQLLLLRSDDSRRYCRHESINRCSLEYIKRRRLASSGNNDALKSVNGLASSAAVLSTHHRVKHDATIAQTKRKHISSCKYPHHRRTTIPAAFVSINQSGASKISAKSLTIQPTITTTTLHLKFKTFEEMIHHHHSTPLLIDFYAPWCGPCKLMKGEISSIRDQLDLLGPAATVVQEEEEDCSVEDVIALSSVCLEDGYIEEQLVSSSSLGKVDTTALLKDLLPPPPPPTTTTKDTQSTTKQPPQSTTTLPSGIPVYHVNTNKFPQVGAKNHIAGLPTLVLFYEGEELWRNEGLMKGEEIVSVLSELQEGGWKKNKEKEEDGVVEVRREEEESSSSVDEKKEEKVDAVVIAAAGEVDKKKKRKGRRLGG</sequence>
<name>A0AAD9D4A3_9STRA</name>
<feature type="non-terminal residue" evidence="6">
    <location>
        <position position="1"/>
    </location>
</feature>
<feature type="region of interest" description="Disordered" evidence="4">
    <location>
        <begin position="281"/>
        <end position="316"/>
    </location>
</feature>
<dbReference type="GO" id="GO:0015035">
    <property type="term" value="F:protein-disulfide reductase activity"/>
    <property type="evidence" value="ECO:0007669"/>
    <property type="project" value="TreeGrafter"/>
</dbReference>
<dbReference type="EMBL" id="JATAAI010000052">
    <property type="protein sequence ID" value="KAK1733212.1"/>
    <property type="molecule type" value="Genomic_DNA"/>
</dbReference>
<dbReference type="InterPro" id="IPR013766">
    <property type="entry name" value="Thioredoxin_domain"/>
</dbReference>
<dbReference type="Gene3D" id="3.40.30.10">
    <property type="entry name" value="Glutaredoxin"/>
    <property type="match status" value="2"/>
</dbReference>
<dbReference type="SUPFAM" id="SSF52833">
    <property type="entry name" value="Thioredoxin-like"/>
    <property type="match status" value="2"/>
</dbReference>
<dbReference type="AlphaFoldDB" id="A0AAD9D4A3"/>
<dbReference type="InterPro" id="IPR036249">
    <property type="entry name" value="Thioredoxin-like_sf"/>
</dbReference>
<feature type="compositionally biased region" description="Basic and acidic residues" evidence="4">
    <location>
        <begin position="375"/>
        <end position="392"/>
    </location>
</feature>
<dbReference type="PANTHER" id="PTHR45663">
    <property type="entry name" value="GEO12009P1"/>
    <property type="match status" value="1"/>
</dbReference>
<comment type="caution">
    <text evidence="6">The sequence shown here is derived from an EMBL/GenBank/DDBJ whole genome shotgun (WGS) entry which is preliminary data.</text>
</comment>
<protein>
    <recommendedName>
        <fullName evidence="5">Thioredoxin domain-containing protein</fullName>
    </recommendedName>
</protein>
<dbReference type="PANTHER" id="PTHR45663:SF11">
    <property type="entry name" value="GEO12009P1"/>
    <property type="match status" value="1"/>
</dbReference>
<accession>A0AAD9D4A3</accession>
<keyword evidence="2" id="KW-0249">Electron transport</keyword>
<organism evidence="6 7">
    <name type="scientific">Skeletonema marinoi</name>
    <dbReference type="NCBI Taxonomy" id="267567"/>
    <lineage>
        <taxon>Eukaryota</taxon>
        <taxon>Sar</taxon>
        <taxon>Stramenopiles</taxon>
        <taxon>Ochrophyta</taxon>
        <taxon>Bacillariophyta</taxon>
        <taxon>Coscinodiscophyceae</taxon>
        <taxon>Thalassiosirophycidae</taxon>
        <taxon>Thalassiosirales</taxon>
        <taxon>Skeletonemataceae</taxon>
        <taxon>Skeletonema</taxon>
        <taxon>Skeletonema marinoi-dohrnii complex</taxon>
    </lineage>
</organism>
<dbReference type="CDD" id="cd02947">
    <property type="entry name" value="TRX_family"/>
    <property type="match status" value="1"/>
</dbReference>
<keyword evidence="1" id="KW-0813">Transport</keyword>
<dbReference type="PRINTS" id="PR00421">
    <property type="entry name" value="THIOREDOXIN"/>
</dbReference>